<evidence type="ECO:0008006" key="3">
    <source>
        <dbReference type="Google" id="ProtNLM"/>
    </source>
</evidence>
<organism evidence="1 2">
    <name type="scientific">Okibacterium fritillariae</name>
    <dbReference type="NCBI Taxonomy" id="123320"/>
    <lineage>
        <taxon>Bacteria</taxon>
        <taxon>Bacillati</taxon>
        <taxon>Actinomycetota</taxon>
        <taxon>Actinomycetes</taxon>
        <taxon>Micrococcales</taxon>
        <taxon>Microbacteriaceae</taxon>
        <taxon>Okibacterium</taxon>
    </lineage>
</organism>
<evidence type="ECO:0000313" key="1">
    <source>
        <dbReference type="EMBL" id="SKC39165.1"/>
    </source>
</evidence>
<proteinExistence type="predicted"/>
<evidence type="ECO:0000313" key="2">
    <source>
        <dbReference type="Proteomes" id="UP000190857"/>
    </source>
</evidence>
<reference evidence="1 2" key="1">
    <citation type="submission" date="2017-02" db="EMBL/GenBank/DDBJ databases">
        <authorList>
            <person name="Peterson S.W."/>
        </authorList>
    </citation>
    <scope>NUCLEOTIDE SEQUENCE [LARGE SCALE GENOMIC DNA]</scope>
    <source>
        <strain evidence="1 2">VKM Ac-2059</strain>
    </source>
</reference>
<dbReference type="STRING" id="123320.SAMN06309945_0521"/>
<dbReference type="AlphaFoldDB" id="A0A1T5IJ43"/>
<dbReference type="Proteomes" id="UP000190857">
    <property type="component" value="Unassembled WGS sequence"/>
</dbReference>
<name>A0A1T5IJ43_9MICO</name>
<dbReference type="OrthoDB" id="5019204at2"/>
<keyword evidence="2" id="KW-1185">Reference proteome</keyword>
<sequence length="136" mass="14731">MTPAEARADLLARLDAAQQVLGGEWVAQDDTLPDPCNDEAGYFYHASRTSNRPAEDLDAVTEALKQAWKADGMTVGTSQFDEGHRGLSGESPEAGKISYTYSVDRIILSADGPCRDGDWLKIYKEEGAKLLDTPAP</sequence>
<protein>
    <recommendedName>
        <fullName evidence="3">Lipoprotein</fullName>
    </recommendedName>
</protein>
<dbReference type="EMBL" id="FUZP01000001">
    <property type="protein sequence ID" value="SKC39165.1"/>
    <property type="molecule type" value="Genomic_DNA"/>
</dbReference>
<accession>A0A1T5IJ43</accession>
<gene>
    <name evidence="1" type="ORF">SAMN06309945_0521</name>
</gene>
<dbReference type="RefSeq" id="WP_143785301.1">
    <property type="nucleotide sequence ID" value="NZ_FUZP01000001.1"/>
</dbReference>